<proteinExistence type="predicted"/>
<evidence type="ECO:0000256" key="1">
    <source>
        <dbReference type="SAM" id="SignalP"/>
    </source>
</evidence>
<sequence length="212" mass="22999">MQYKTVFLFASLLTSFLVAAAPQRGVFEDPSYVPEPRPTCGPCLNDCLVGCTDLRLCRCAYFCDPKYFCETTTRVTSTTKVSSTRTLTSITSVPTRIPTLVPIPTPTPACGCMNSCTISCGTKKDCICPAYCDPKYMCKEDTVAAVTKRGTTDIFITRTAPVVSVTFPSRTTIKPLPTKIPCGTCTNDCIIGCKGDSKCVCPMYCDPKYLAC</sequence>
<dbReference type="AlphaFoldDB" id="A0A3N4IIA8"/>
<accession>A0A3N4IIA8</accession>
<dbReference type="OrthoDB" id="5318500at2759"/>
<evidence type="ECO:0000313" key="3">
    <source>
        <dbReference type="Proteomes" id="UP000275078"/>
    </source>
</evidence>
<feature type="signal peptide" evidence="1">
    <location>
        <begin position="1"/>
        <end position="20"/>
    </location>
</feature>
<protein>
    <submittedName>
        <fullName evidence="2">Uncharacterized protein</fullName>
    </submittedName>
</protein>
<keyword evidence="1" id="KW-0732">Signal</keyword>
<feature type="chain" id="PRO_5017921461" evidence="1">
    <location>
        <begin position="21"/>
        <end position="212"/>
    </location>
</feature>
<dbReference type="Proteomes" id="UP000275078">
    <property type="component" value="Unassembled WGS sequence"/>
</dbReference>
<keyword evidence="3" id="KW-1185">Reference proteome</keyword>
<organism evidence="2 3">
    <name type="scientific">Ascobolus immersus RN42</name>
    <dbReference type="NCBI Taxonomy" id="1160509"/>
    <lineage>
        <taxon>Eukaryota</taxon>
        <taxon>Fungi</taxon>
        <taxon>Dikarya</taxon>
        <taxon>Ascomycota</taxon>
        <taxon>Pezizomycotina</taxon>
        <taxon>Pezizomycetes</taxon>
        <taxon>Pezizales</taxon>
        <taxon>Ascobolaceae</taxon>
        <taxon>Ascobolus</taxon>
    </lineage>
</organism>
<dbReference type="EMBL" id="ML119652">
    <property type="protein sequence ID" value="RPA85872.1"/>
    <property type="molecule type" value="Genomic_DNA"/>
</dbReference>
<name>A0A3N4IIA8_ASCIM</name>
<gene>
    <name evidence="2" type="ORF">BJ508DRAFT_358789</name>
</gene>
<reference evidence="2 3" key="1">
    <citation type="journal article" date="2018" name="Nat. Ecol. Evol.">
        <title>Pezizomycetes genomes reveal the molecular basis of ectomycorrhizal truffle lifestyle.</title>
        <authorList>
            <person name="Murat C."/>
            <person name="Payen T."/>
            <person name="Noel B."/>
            <person name="Kuo A."/>
            <person name="Morin E."/>
            <person name="Chen J."/>
            <person name="Kohler A."/>
            <person name="Krizsan K."/>
            <person name="Balestrini R."/>
            <person name="Da Silva C."/>
            <person name="Montanini B."/>
            <person name="Hainaut M."/>
            <person name="Levati E."/>
            <person name="Barry K.W."/>
            <person name="Belfiori B."/>
            <person name="Cichocki N."/>
            <person name="Clum A."/>
            <person name="Dockter R.B."/>
            <person name="Fauchery L."/>
            <person name="Guy J."/>
            <person name="Iotti M."/>
            <person name="Le Tacon F."/>
            <person name="Lindquist E.A."/>
            <person name="Lipzen A."/>
            <person name="Malagnac F."/>
            <person name="Mello A."/>
            <person name="Molinier V."/>
            <person name="Miyauchi S."/>
            <person name="Poulain J."/>
            <person name="Riccioni C."/>
            <person name="Rubini A."/>
            <person name="Sitrit Y."/>
            <person name="Splivallo R."/>
            <person name="Traeger S."/>
            <person name="Wang M."/>
            <person name="Zifcakova L."/>
            <person name="Wipf D."/>
            <person name="Zambonelli A."/>
            <person name="Paolocci F."/>
            <person name="Nowrousian M."/>
            <person name="Ottonello S."/>
            <person name="Baldrian P."/>
            <person name="Spatafora J.W."/>
            <person name="Henrissat B."/>
            <person name="Nagy L.G."/>
            <person name="Aury J.M."/>
            <person name="Wincker P."/>
            <person name="Grigoriev I.V."/>
            <person name="Bonfante P."/>
            <person name="Martin F.M."/>
        </authorList>
    </citation>
    <scope>NUCLEOTIDE SEQUENCE [LARGE SCALE GENOMIC DNA]</scope>
    <source>
        <strain evidence="2 3">RN42</strain>
    </source>
</reference>
<evidence type="ECO:0000313" key="2">
    <source>
        <dbReference type="EMBL" id="RPA85872.1"/>
    </source>
</evidence>